<reference evidence="1 2" key="1">
    <citation type="submission" date="2020-06" db="EMBL/GenBank/DDBJ databases">
        <title>Sulfitobacter algicola sp. nov., isolated from green algae.</title>
        <authorList>
            <person name="Wang C."/>
        </authorList>
    </citation>
    <scope>NUCLEOTIDE SEQUENCE [LARGE SCALE GENOMIC DNA]</scope>
    <source>
        <strain evidence="1 2">1151</strain>
    </source>
</reference>
<evidence type="ECO:0008006" key="3">
    <source>
        <dbReference type="Google" id="ProtNLM"/>
    </source>
</evidence>
<accession>A0ABX2IY74</accession>
<organism evidence="1 2">
    <name type="scientific">Parasulfitobacter algicola</name>
    <dbReference type="NCBI Taxonomy" id="2614809"/>
    <lineage>
        <taxon>Bacteria</taxon>
        <taxon>Pseudomonadati</taxon>
        <taxon>Pseudomonadota</taxon>
        <taxon>Alphaproteobacteria</taxon>
        <taxon>Rhodobacterales</taxon>
        <taxon>Roseobacteraceae</taxon>
        <taxon>Parasulfitobacter</taxon>
    </lineage>
</organism>
<name>A0ABX2IY74_9RHOB</name>
<evidence type="ECO:0000313" key="2">
    <source>
        <dbReference type="Proteomes" id="UP000777935"/>
    </source>
</evidence>
<dbReference type="RefSeq" id="WP_174138379.1">
    <property type="nucleotide sequence ID" value="NZ_JABUFE010000006.1"/>
</dbReference>
<gene>
    <name evidence="1" type="ORF">HRQ87_11320</name>
</gene>
<protein>
    <recommendedName>
        <fullName evidence="3">Heme oxygenase</fullName>
    </recommendedName>
</protein>
<dbReference type="SUPFAM" id="SSF48613">
    <property type="entry name" value="Heme oxygenase-like"/>
    <property type="match status" value="1"/>
</dbReference>
<dbReference type="Gene3D" id="1.20.910.10">
    <property type="entry name" value="Heme oxygenase-like"/>
    <property type="match status" value="1"/>
</dbReference>
<sequence length="186" mass="20667">MMEMDFRHVIREQTRTDHDLLDRMITTLDIAQLDDFRVFLQIHHCCFVVMRSRSLDQGLSTSVLSDMIDGLTADLEIVSGNRHAVDLPAPSALDPLSIDYMVAGSRLGSKILRKRWGASTDPCVQRANTYFSQAIDPKLWPETCRALSAMPPGSARADGIVEDTRIQFQLFAAAFAKIVTVEGALA</sequence>
<keyword evidence="2" id="KW-1185">Reference proteome</keyword>
<evidence type="ECO:0000313" key="1">
    <source>
        <dbReference type="EMBL" id="NSX55393.1"/>
    </source>
</evidence>
<proteinExistence type="predicted"/>
<comment type="caution">
    <text evidence="1">The sequence shown here is derived from an EMBL/GenBank/DDBJ whole genome shotgun (WGS) entry which is preliminary data.</text>
</comment>
<dbReference type="InterPro" id="IPR016084">
    <property type="entry name" value="Haem_Oase-like_multi-hlx"/>
</dbReference>
<dbReference type="EMBL" id="JABUFE010000006">
    <property type="protein sequence ID" value="NSX55393.1"/>
    <property type="molecule type" value="Genomic_DNA"/>
</dbReference>
<dbReference type="Proteomes" id="UP000777935">
    <property type="component" value="Unassembled WGS sequence"/>
</dbReference>